<sequence length="504" mass="55420">MTEATALFVGVLTGLCTMVAAWFLLRSRPAGPAEHGTSDHDPEILLRDGIVIDSAPGLGAFLGLGTLVGVDWADLSRTLSQHFDGVPRALPSETGRFAALADAEGWLSITPEADRHRIALHMGGLSCDTAHPSPINGIEFRRMSAVCDAAPTPVWLTNETGVVLWRNAACTELVAEAGLRDPMASPLLLPEGGDRSEAPVRVNVDLTDGSRRWYEVAIRQTDLGLLHFAVSIDNLVEAELAQRNFVQTLTKTFAHLPIGLAVFDRDRRLVLFNPALVDLTRLPVDFLSARPNLMSFFDHMRENRMMPEPKNYVSWRERLTEVVSAARDDRYCETWNLPSGLTYKITGRPHPDGAVAFLIEDISAEITLTRRFRSELEMTQSVIDCFEDAVAVFSQLGILTFCNRAFREMWKCDPDSAFVEMSIADATAGWQRDCAPNAAWPDLEDFVLTLRDRSAWTFSLRLKSGGQLLCTVEPVSAGATMVRFSGQPVKALPAPEPAVADQAT</sequence>
<comment type="caution">
    <text evidence="3">The sequence shown here is derived from an EMBL/GenBank/DDBJ whole genome shotgun (WGS) entry which is preliminary data.</text>
</comment>
<gene>
    <name evidence="3" type="ORF">KB874_06390</name>
</gene>
<feature type="transmembrane region" description="Helical" evidence="1">
    <location>
        <begin position="6"/>
        <end position="25"/>
    </location>
</feature>
<organism evidence="3 4">
    <name type="scientific">Thetidibacter halocola</name>
    <dbReference type="NCBI Taxonomy" id="2827239"/>
    <lineage>
        <taxon>Bacteria</taxon>
        <taxon>Pseudomonadati</taxon>
        <taxon>Pseudomonadota</taxon>
        <taxon>Alphaproteobacteria</taxon>
        <taxon>Rhodobacterales</taxon>
        <taxon>Roseobacteraceae</taxon>
        <taxon>Thetidibacter</taxon>
    </lineage>
</organism>
<dbReference type="Gene3D" id="3.30.450.20">
    <property type="entry name" value="PAS domain"/>
    <property type="match status" value="1"/>
</dbReference>
<feature type="domain" description="PAS" evidence="2">
    <location>
        <begin position="377"/>
        <end position="445"/>
    </location>
</feature>
<dbReference type="SMART" id="SM00091">
    <property type="entry name" value="PAS"/>
    <property type="match status" value="3"/>
</dbReference>
<protein>
    <submittedName>
        <fullName evidence="3">PAS-domain containing protein</fullName>
    </submittedName>
</protein>
<name>A0A8J7WE91_9RHOB</name>
<keyword evidence="1" id="KW-0472">Membrane</keyword>
<proteinExistence type="predicted"/>
<keyword evidence="1" id="KW-0812">Transmembrane</keyword>
<reference evidence="3" key="1">
    <citation type="submission" date="2021-04" db="EMBL/GenBank/DDBJ databases">
        <authorList>
            <person name="Yoon J."/>
        </authorList>
    </citation>
    <scope>NUCLEOTIDE SEQUENCE</scope>
    <source>
        <strain evidence="3">KMU-90</strain>
    </source>
</reference>
<evidence type="ECO:0000313" key="4">
    <source>
        <dbReference type="Proteomes" id="UP000681356"/>
    </source>
</evidence>
<keyword evidence="1" id="KW-1133">Transmembrane helix</keyword>
<evidence type="ECO:0000313" key="3">
    <source>
        <dbReference type="EMBL" id="MBS0123761.1"/>
    </source>
</evidence>
<dbReference type="Pfam" id="PF13188">
    <property type="entry name" value="PAS_8"/>
    <property type="match status" value="1"/>
</dbReference>
<dbReference type="AlphaFoldDB" id="A0A8J7WE91"/>
<dbReference type="InterPro" id="IPR035965">
    <property type="entry name" value="PAS-like_dom_sf"/>
</dbReference>
<feature type="domain" description="PAS" evidence="2">
    <location>
        <begin position="247"/>
        <end position="314"/>
    </location>
</feature>
<dbReference type="SUPFAM" id="SSF55785">
    <property type="entry name" value="PYP-like sensor domain (PAS domain)"/>
    <property type="match status" value="2"/>
</dbReference>
<dbReference type="Proteomes" id="UP000681356">
    <property type="component" value="Unassembled WGS sequence"/>
</dbReference>
<dbReference type="Pfam" id="PF12860">
    <property type="entry name" value="PAS_7"/>
    <property type="match status" value="1"/>
</dbReference>
<evidence type="ECO:0000259" key="2">
    <source>
        <dbReference type="SMART" id="SM00091"/>
    </source>
</evidence>
<dbReference type="EMBL" id="JAGTUU010000002">
    <property type="protein sequence ID" value="MBS0123761.1"/>
    <property type="molecule type" value="Genomic_DNA"/>
</dbReference>
<accession>A0A8J7WE91</accession>
<keyword evidence="4" id="KW-1185">Reference proteome</keyword>
<evidence type="ECO:0000256" key="1">
    <source>
        <dbReference type="SAM" id="Phobius"/>
    </source>
</evidence>
<feature type="domain" description="PAS" evidence="2">
    <location>
        <begin position="141"/>
        <end position="205"/>
    </location>
</feature>
<dbReference type="RefSeq" id="WP_212535720.1">
    <property type="nucleotide sequence ID" value="NZ_JAGTUU010000002.1"/>
</dbReference>
<dbReference type="InterPro" id="IPR000014">
    <property type="entry name" value="PAS"/>
</dbReference>